<feature type="compositionally biased region" description="Low complexity" evidence="1">
    <location>
        <begin position="281"/>
        <end position="290"/>
    </location>
</feature>
<keyword evidence="2" id="KW-0472">Membrane</keyword>
<dbReference type="EMBL" id="BAAALR010000090">
    <property type="protein sequence ID" value="GAA1720592.1"/>
    <property type="molecule type" value="Genomic_DNA"/>
</dbReference>
<evidence type="ECO:0000256" key="2">
    <source>
        <dbReference type="SAM" id="Phobius"/>
    </source>
</evidence>
<feature type="region of interest" description="Disordered" evidence="1">
    <location>
        <begin position="270"/>
        <end position="345"/>
    </location>
</feature>
<feature type="transmembrane region" description="Helical" evidence="2">
    <location>
        <begin position="229"/>
        <end position="251"/>
    </location>
</feature>
<organism evidence="3 4">
    <name type="scientific">Streptomyces yatensis</name>
    <dbReference type="NCBI Taxonomy" id="155177"/>
    <lineage>
        <taxon>Bacteria</taxon>
        <taxon>Bacillati</taxon>
        <taxon>Actinomycetota</taxon>
        <taxon>Actinomycetes</taxon>
        <taxon>Kitasatosporales</taxon>
        <taxon>Streptomycetaceae</taxon>
        <taxon>Streptomyces</taxon>
        <taxon>Streptomyces violaceusniger group</taxon>
    </lineage>
</organism>
<comment type="caution">
    <text evidence="3">The sequence shown here is derived from an EMBL/GenBank/DDBJ whole genome shotgun (WGS) entry which is preliminary data.</text>
</comment>
<protein>
    <recommendedName>
        <fullName evidence="5">Hydrolytic protein</fullName>
    </recommendedName>
</protein>
<keyword evidence="2" id="KW-0812">Transmembrane</keyword>
<proteinExistence type="predicted"/>
<feature type="compositionally biased region" description="Gly residues" evidence="1">
    <location>
        <begin position="291"/>
        <end position="319"/>
    </location>
</feature>
<evidence type="ECO:0000256" key="1">
    <source>
        <dbReference type="SAM" id="MobiDB-lite"/>
    </source>
</evidence>
<accession>A0ABP4V9Y3</accession>
<sequence>MRGMSVSASLDESSVAVEPGGEAELPVQVLNSGTTVEECRFEVVGPCADWTTVEPETLSLYPGATGTATVKLRPPRSPRTAPGEIPLGLRVVPTSEHSETTVLERGVTVRPFTEVTSELVPRGSTSAWRGRHKVAVDNRGNTPLPVALSARGATERAKPAFEPAELTVPPGEAKFATLRVRPTQRLWRGTPITHPFQAVVTPRTGEGQDPYEPLVLDGTYEQQAIQPRWLPRALAAAVLVAALLVGLWYALLRPTVRSAAREAITPQAVESAVKQGDKESGGAQDGQQDGQRGGRQGASGGGGQDGGQVGGSTGPGGGKSRAPSDGSNAEPGEPGGPAAPTSARVQVRDAVGGGAAERTAYTVPDGKSFELTDIVVQNPQGDAGTLVISSDDGQLLNLALENFRDSDYHFVTPIQVAAKGKVTISVSCREVGRPVKAPAPSQCSESLFLGGKISATKTNG</sequence>
<evidence type="ECO:0000313" key="3">
    <source>
        <dbReference type="EMBL" id="GAA1720592.1"/>
    </source>
</evidence>
<keyword evidence="4" id="KW-1185">Reference proteome</keyword>
<feature type="compositionally biased region" description="Low complexity" evidence="1">
    <location>
        <begin position="329"/>
        <end position="340"/>
    </location>
</feature>
<evidence type="ECO:0008006" key="5">
    <source>
        <dbReference type="Google" id="ProtNLM"/>
    </source>
</evidence>
<gene>
    <name evidence="3" type="ORF">GCM10009680_72840</name>
</gene>
<dbReference type="Proteomes" id="UP001499947">
    <property type="component" value="Unassembled WGS sequence"/>
</dbReference>
<name>A0ABP4V9Y3_9ACTN</name>
<evidence type="ECO:0000313" key="4">
    <source>
        <dbReference type="Proteomes" id="UP001499947"/>
    </source>
</evidence>
<keyword evidence="2" id="KW-1133">Transmembrane helix</keyword>
<reference evidence="4" key="1">
    <citation type="journal article" date="2019" name="Int. J. Syst. Evol. Microbiol.">
        <title>The Global Catalogue of Microorganisms (GCM) 10K type strain sequencing project: providing services to taxonomists for standard genome sequencing and annotation.</title>
        <authorList>
            <consortium name="The Broad Institute Genomics Platform"/>
            <consortium name="The Broad Institute Genome Sequencing Center for Infectious Disease"/>
            <person name="Wu L."/>
            <person name="Ma J."/>
        </authorList>
    </citation>
    <scope>NUCLEOTIDE SEQUENCE [LARGE SCALE GENOMIC DNA]</scope>
    <source>
        <strain evidence="4">JCM 13244</strain>
    </source>
</reference>